<sequence>MSSLKLCLWSIGTGGLVSPRGAATKQPGAVQEEVVRDVGEDVAKTLAEDEKTTQELMDLEFARQLQQEEERQAAEAETVERETAAASSQSQLQSAHHHRLSPQRRKTTSNSAPLSYTISYYSVDSSVAKN</sequence>
<dbReference type="AlphaFoldDB" id="E9I0T5"/>
<evidence type="ECO:0000313" key="2">
    <source>
        <dbReference type="EMBL" id="EFX62393.1"/>
    </source>
</evidence>
<evidence type="ECO:0000313" key="3">
    <source>
        <dbReference type="Proteomes" id="UP000000305"/>
    </source>
</evidence>
<dbReference type="InParanoid" id="E9I0T5"/>
<feature type="compositionally biased region" description="Basic residues" evidence="1">
    <location>
        <begin position="95"/>
        <end position="107"/>
    </location>
</feature>
<proteinExistence type="predicted"/>
<reference evidence="2 3" key="1">
    <citation type="journal article" date="2011" name="Science">
        <title>The ecoresponsive genome of Daphnia pulex.</title>
        <authorList>
            <person name="Colbourne J.K."/>
            <person name="Pfrender M.E."/>
            <person name="Gilbert D."/>
            <person name="Thomas W.K."/>
            <person name="Tucker A."/>
            <person name="Oakley T.H."/>
            <person name="Tokishita S."/>
            <person name="Aerts A."/>
            <person name="Arnold G.J."/>
            <person name="Basu M.K."/>
            <person name="Bauer D.J."/>
            <person name="Caceres C.E."/>
            <person name="Carmel L."/>
            <person name="Casola C."/>
            <person name="Choi J.H."/>
            <person name="Detter J.C."/>
            <person name="Dong Q."/>
            <person name="Dusheyko S."/>
            <person name="Eads B.D."/>
            <person name="Frohlich T."/>
            <person name="Geiler-Samerotte K.A."/>
            <person name="Gerlach D."/>
            <person name="Hatcher P."/>
            <person name="Jogdeo S."/>
            <person name="Krijgsveld J."/>
            <person name="Kriventseva E.V."/>
            <person name="Kultz D."/>
            <person name="Laforsch C."/>
            <person name="Lindquist E."/>
            <person name="Lopez J."/>
            <person name="Manak J.R."/>
            <person name="Muller J."/>
            <person name="Pangilinan J."/>
            <person name="Patwardhan R.P."/>
            <person name="Pitluck S."/>
            <person name="Pritham E.J."/>
            <person name="Rechtsteiner A."/>
            <person name="Rho M."/>
            <person name="Rogozin I.B."/>
            <person name="Sakarya O."/>
            <person name="Salamov A."/>
            <person name="Schaack S."/>
            <person name="Shapiro H."/>
            <person name="Shiga Y."/>
            <person name="Skalitzky C."/>
            <person name="Smith Z."/>
            <person name="Souvorov A."/>
            <person name="Sung W."/>
            <person name="Tang Z."/>
            <person name="Tsuchiya D."/>
            <person name="Tu H."/>
            <person name="Vos H."/>
            <person name="Wang M."/>
            <person name="Wolf Y.I."/>
            <person name="Yamagata H."/>
            <person name="Yamada T."/>
            <person name="Ye Y."/>
            <person name="Shaw J.R."/>
            <person name="Andrews J."/>
            <person name="Crease T.J."/>
            <person name="Tang H."/>
            <person name="Lucas S.M."/>
            <person name="Robertson H.M."/>
            <person name="Bork P."/>
            <person name="Koonin E.V."/>
            <person name="Zdobnov E.M."/>
            <person name="Grigoriev I.V."/>
            <person name="Lynch M."/>
            <person name="Boore J.L."/>
        </authorList>
    </citation>
    <scope>NUCLEOTIDE SEQUENCE [LARGE SCALE GENOMIC DNA]</scope>
</reference>
<evidence type="ECO:0000256" key="1">
    <source>
        <dbReference type="SAM" id="MobiDB-lite"/>
    </source>
</evidence>
<organism evidence="2 3">
    <name type="scientific">Daphnia pulex</name>
    <name type="common">Water flea</name>
    <dbReference type="NCBI Taxonomy" id="6669"/>
    <lineage>
        <taxon>Eukaryota</taxon>
        <taxon>Metazoa</taxon>
        <taxon>Ecdysozoa</taxon>
        <taxon>Arthropoda</taxon>
        <taxon>Crustacea</taxon>
        <taxon>Branchiopoda</taxon>
        <taxon>Diplostraca</taxon>
        <taxon>Cladocera</taxon>
        <taxon>Anomopoda</taxon>
        <taxon>Daphniidae</taxon>
        <taxon>Daphnia</taxon>
    </lineage>
</organism>
<accession>E9I0T5</accession>
<feature type="compositionally biased region" description="Low complexity" evidence="1">
    <location>
        <begin position="84"/>
        <end position="94"/>
    </location>
</feature>
<name>E9I0T5_DAPPU</name>
<feature type="compositionally biased region" description="Basic and acidic residues" evidence="1">
    <location>
        <begin position="66"/>
        <end position="83"/>
    </location>
</feature>
<keyword evidence="3" id="KW-1185">Reference proteome</keyword>
<dbReference type="HOGENOM" id="CLU_1940191_0_0_1"/>
<dbReference type="Proteomes" id="UP000000305">
    <property type="component" value="Unassembled WGS sequence"/>
</dbReference>
<gene>
    <name evidence="2" type="ORF">DAPPUDRAFT_270491</name>
</gene>
<protein>
    <submittedName>
        <fullName evidence="2">Uncharacterized protein</fullName>
    </submittedName>
</protein>
<feature type="region of interest" description="Disordered" evidence="1">
    <location>
        <begin position="66"/>
        <end position="115"/>
    </location>
</feature>
<dbReference type="KEGG" id="dpx:DAPPUDRAFT_270491"/>
<dbReference type="EMBL" id="GL733625">
    <property type="protein sequence ID" value="EFX62393.1"/>
    <property type="molecule type" value="Genomic_DNA"/>
</dbReference>